<keyword evidence="13" id="KW-1185">Reference proteome</keyword>
<dbReference type="PANTHER" id="PTHR47333:SF4">
    <property type="entry name" value="EGF-LIKE DOMAIN-CONTAINING PROTEIN"/>
    <property type="match status" value="1"/>
</dbReference>
<dbReference type="InterPro" id="IPR008160">
    <property type="entry name" value="Collagen"/>
</dbReference>
<evidence type="ECO:0000256" key="3">
    <source>
        <dbReference type="ARBA" id="ARBA00022536"/>
    </source>
</evidence>
<dbReference type="Proteomes" id="UP001186944">
    <property type="component" value="Unassembled WGS sequence"/>
</dbReference>
<comment type="caution">
    <text evidence="12">The sequence shown here is derived from an EMBL/GenBank/DDBJ whole genome shotgun (WGS) entry which is preliminary data.</text>
</comment>
<feature type="domain" description="EGF-like" evidence="11">
    <location>
        <begin position="633"/>
        <end position="678"/>
    </location>
</feature>
<keyword evidence="7" id="KW-0325">Glycoprotein</keyword>
<gene>
    <name evidence="12" type="ORF">FSP39_003202</name>
</gene>
<dbReference type="InterPro" id="IPR000742">
    <property type="entry name" value="EGF"/>
</dbReference>
<keyword evidence="10" id="KW-1133">Transmembrane helix</keyword>
<feature type="transmembrane region" description="Helical" evidence="10">
    <location>
        <begin position="781"/>
        <end position="800"/>
    </location>
</feature>
<dbReference type="InterPro" id="IPR024730">
    <property type="entry name" value="MSP1_EGF_1"/>
</dbReference>
<dbReference type="EMBL" id="VSWD01000007">
    <property type="protein sequence ID" value="KAK3096776.1"/>
    <property type="molecule type" value="Genomic_DNA"/>
</dbReference>
<reference evidence="12" key="1">
    <citation type="submission" date="2019-08" db="EMBL/GenBank/DDBJ databases">
        <title>The improved chromosome-level genome for the pearl oyster Pinctada fucata martensii using PacBio sequencing and Hi-C.</title>
        <authorList>
            <person name="Zheng Z."/>
        </authorList>
    </citation>
    <scope>NUCLEOTIDE SEQUENCE</scope>
    <source>
        <strain evidence="12">ZZ-2019</strain>
        <tissue evidence="12">Adductor muscle</tissue>
    </source>
</reference>
<dbReference type="FunFam" id="2.10.25.10:FF:000038">
    <property type="entry name" value="Fibrillin 2"/>
    <property type="match status" value="2"/>
</dbReference>
<proteinExistence type="predicted"/>
<dbReference type="CDD" id="cd00054">
    <property type="entry name" value="EGF_CA"/>
    <property type="match status" value="5"/>
</dbReference>
<keyword evidence="4" id="KW-0732">Signal</keyword>
<evidence type="ECO:0000256" key="2">
    <source>
        <dbReference type="ARBA" id="ARBA00022525"/>
    </source>
</evidence>
<keyword evidence="10" id="KW-0472">Membrane</keyword>
<evidence type="ECO:0000259" key="11">
    <source>
        <dbReference type="PROSITE" id="PS50026"/>
    </source>
</evidence>
<protein>
    <recommendedName>
        <fullName evidence="11">EGF-like domain-containing protein</fullName>
    </recommendedName>
</protein>
<dbReference type="InterPro" id="IPR009030">
    <property type="entry name" value="Growth_fac_rcpt_cys_sf"/>
</dbReference>
<dbReference type="SUPFAM" id="SSF57196">
    <property type="entry name" value="EGF/Laminin"/>
    <property type="match status" value="1"/>
</dbReference>
<dbReference type="Pfam" id="PF12946">
    <property type="entry name" value="EGF_MSP1_1"/>
    <property type="match status" value="1"/>
</dbReference>
<evidence type="ECO:0000256" key="6">
    <source>
        <dbReference type="ARBA" id="ARBA00023157"/>
    </source>
</evidence>
<dbReference type="AlphaFoldDB" id="A0AA88Y372"/>
<feature type="domain" description="EGF-like" evidence="11">
    <location>
        <begin position="401"/>
        <end position="441"/>
    </location>
</feature>
<evidence type="ECO:0000256" key="1">
    <source>
        <dbReference type="ARBA" id="ARBA00004613"/>
    </source>
</evidence>
<dbReference type="GO" id="GO:0005509">
    <property type="term" value="F:calcium ion binding"/>
    <property type="evidence" value="ECO:0007669"/>
    <property type="project" value="InterPro"/>
</dbReference>
<feature type="domain" description="EGF-like" evidence="11">
    <location>
        <begin position="550"/>
        <end position="591"/>
    </location>
</feature>
<organism evidence="12 13">
    <name type="scientific">Pinctada imbricata</name>
    <name type="common">Atlantic pearl-oyster</name>
    <name type="synonym">Pinctada martensii</name>
    <dbReference type="NCBI Taxonomy" id="66713"/>
    <lineage>
        <taxon>Eukaryota</taxon>
        <taxon>Metazoa</taxon>
        <taxon>Spiralia</taxon>
        <taxon>Lophotrochozoa</taxon>
        <taxon>Mollusca</taxon>
        <taxon>Bivalvia</taxon>
        <taxon>Autobranchia</taxon>
        <taxon>Pteriomorphia</taxon>
        <taxon>Pterioida</taxon>
        <taxon>Pterioidea</taxon>
        <taxon>Pteriidae</taxon>
        <taxon>Pinctada</taxon>
    </lineage>
</organism>
<dbReference type="Pfam" id="PF07645">
    <property type="entry name" value="EGF_CA"/>
    <property type="match status" value="6"/>
</dbReference>
<evidence type="ECO:0000256" key="7">
    <source>
        <dbReference type="ARBA" id="ARBA00023180"/>
    </source>
</evidence>
<dbReference type="InterPro" id="IPR052080">
    <property type="entry name" value="vWF_C/EGF_Fibrillin"/>
</dbReference>
<dbReference type="FunFam" id="2.10.25.10:FF:000014">
    <property type="entry name" value="Latent-transforming growth factor beta-binding protein 3"/>
    <property type="match status" value="1"/>
</dbReference>
<dbReference type="SUPFAM" id="SSF57184">
    <property type="entry name" value="Growth factor receptor domain"/>
    <property type="match status" value="3"/>
</dbReference>
<name>A0AA88Y372_PINIB</name>
<keyword evidence="2" id="KW-0964">Secreted</keyword>
<feature type="compositionally biased region" description="Low complexity" evidence="9">
    <location>
        <begin position="269"/>
        <end position="290"/>
    </location>
</feature>
<evidence type="ECO:0000256" key="4">
    <source>
        <dbReference type="ARBA" id="ARBA00022729"/>
    </source>
</evidence>
<evidence type="ECO:0000256" key="8">
    <source>
        <dbReference type="PROSITE-ProRule" id="PRU00076"/>
    </source>
</evidence>
<dbReference type="FunFam" id="2.10.25.10:FF:000240">
    <property type="entry name" value="Vitamin K-dependent protein S"/>
    <property type="match status" value="4"/>
</dbReference>
<comment type="subcellular location">
    <subcellularLocation>
        <location evidence="1">Secreted</location>
    </subcellularLocation>
</comment>
<comment type="caution">
    <text evidence="8">Lacks conserved residue(s) required for the propagation of feature annotation.</text>
</comment>
<accession>A0AA88Y372</accession>
<dbReference type="InterPro" id="IPR049883">
    <property type="entry name" value="NOTCH1_EGF-like"/>
</dbReference>
<keyword evidence="10" id="KW-0812">Transmembrane</keyword>
<dbReference type="InterPro" id="IPR018097">
    <property type="entry name" value="EGF_Ca-bd_CS"/>
</dbReference>
<evidence type="ECO:0000313" key="12">
    <source>
        <dbReference type="EMBL" id="KAK3096776.1"/>
    </source>
</evidence>
<dbReference type="PROSITE" id="PS00010">
    <property type="entry name" value="ASX_HYDROXYL"/>
    <property type="match status" value="6"/>
</dbReference>
<sequence>MRSREAPSGIKIEVSIDEAIIALRRKNNGSKKDVITHGLILNTQADLETPKCTICRILLTLSAYLVTVVQSQSCCDTTYGWPVINRPLMFKGLTTYLDLANPYDRDCGCIKNIKVYATQTTSGDSFVRFGVWKRLQGFSFIMVDMLRVNITTRSTDGTTFTFTPSERIKMFRDAVVGLTFEEGTGTVTYGLPTGRNDILGIGNFASVSHSNVQDLPNEGSNVTLKQLFKYVIPSVTIEFSSGGEAGETGPAGAPGLPGPIGPVGPAGPIGPQGLHGPTGPAGTAGAVGPIGPAGPTGPIGPPGSQGERGPPGDTGAMPVDTDECSTPNICPANSQCINTFASYECQCNTGYIMDRGTCINDDECTRYNGGCEQICTDTTGSYQCTCRSGFQVMANSHSCTDEDECSTGTAVCPTNSDCMNTISSYTCVCQPGYYMDSGVCANVNECRTLNGGCQQSCNDNDGSYSCACVTGYVMTNDGRSCEEHTLQGRLNKQLDLTQSKLQRSFTAKTSPLNAAFMVSEAIAEKTDNKENVALVTLDAEKAFDRSFVIDVDECSDGTAICQPNSLCRNTVGSYMCECNAGYQEVPPGQCEDVDECQMYNGGCSQSCTDTEGSYTCECTAGYQIQTDGHSCADVDECNLPVGGAVCPIRSTCSNTVGSYTCMCDEGYTRNPGGANLCIDTNECDTNNGECEHHCTNTAGNYTCSCFAGYALAQNRRTCYDIDECLTVNCPGYCINTPGSFHCIAIDTGSGVTSALRGDGVSDPPQVTPELPDPHVKQTTAVVIWLTIISIMLVILILHNVRTCCLNRKQNVDPFQNVRERSPAARRVKKVPRQRNKSVRFTSDTFVSEISEKTDSNNNTRYT</sequence>
<dbReference type="Gene3D" id="2.10.25.10">
    <property type="entry name" value="Laminin"/>
    <property type="match status" value="9"/>
</dbReference>
<dbReference type="PANTHER" id="PTHR47333">
    <property type="entry name" value="VON WILLEBRAND FACTOR C AND EGF DOMAIN-CONTAINING PROTEIN"/>
    <property type="match status" value="1"/>
</dbReference>
<keyword evidence="6" id="KW-1015">Disulfide bond</keyword>
<evidence type="ECO:0000256" key="5">
    <source>
        <dbReference type="ARBA" id="ARBA00022737"/>
    </source>
</evidence>
<dbReference type="PROSITE" id="PS50026">
    <property type="entry name" value="EGF_3"/>
    <property type="match status" value="4"/>
</dbReference>
<dbReference type="InterPro" id="IPR000152">
    <property type="entry name" value="EGF-type_Asp/Asn_hydroxyl_site"/>
</dbReference>
<feature type="domain" description="EGF-like" evidence="11">
    <location>
        <begin position="320"/>
        <end position="357"/>
    </location>
</feature>
<dbReference type="Pfam" id="PF14670">
    <property type="entry name" value="FXa_inhibition"/>
    <property type="match status" value="2"/>
</dbReference>
<dbReference type="SMART" id="SM00179">
    <property type="entry name" value="EGF_CA"/>
    <property type="match status" value="9"/>
</dbReference>
<feature type="region of interest" description="Disordered" evidence="9">
    <location>
        <begin position="242"/>
        <end position="316"/>
    </location>
</feature>
<evidence type="ECO:0000313" key="13">
    <source>
        <dbReference type="Proteomes" id="UP001186944"/>
    </source>
</evidence>
<dbReference type="Pfam" id="PF01391">
    <property type="entry name" value="Collagen"/>
    <property type="match status" value="1"/>
</dbReference>
<evidence type="ECO:0000256" key="9">
    <source>
        <dbReference type="SAM" id="MobiDB-lite"/>
    </source>
</evidence>
<dbReference type="GO" id="GO:0005576">
    <property type="term" value="C:extracellular region"/>
    <property type="evidence" value="ECO:0007669"/>
    <property type="project" value="UniProtKB-SubCell"/>
</dbReference>
<keyword evidence="3 8" id="KW-0245">EGF-like domain</keyword>
<dbReference type="SMART" id="SM00181">
    <property type="entry name" value="EGF"/>
    <property type="match status" value="8"/>
</dbReference>
<evidence type="ECO:0000256" key="10">
    <source>
        <dbReference type="SAM" id="Phobius"/>
    </source>
</evidence>
<dbReference type="InterPro" id="IPR001881">
    <property type="entry name" value="EGF-like_Ca-bd_dom"/>
</dbReference>
<keyword evidence="5" id="KW-0677">Repeat</keyword>
<dbReference type="PROSITE" id="PS01186">
    <property type="entry name" value="EGF_2"/>
    <property type="match status" value="6"/>
</dbReference>
<dbReference type="PROSITE" id="PS01187">
    <property type="entry name" value="EGF_CA"/>
    <property type="match status" value="4"/>
</dbReference>